<evidence type="ECO:0000313" key="1">
    <source>
        <dbReference type="EMBL" id="KAJ9071159.1"/>
    </source>
</evidence>
<sequence length="86" mass="9831">MILLFILRCCQVLLAHLLPFFKKPTISTALPRISADDFVISMSNTRGFCNKVKQAYYLKISKLLKLDIFFVVDVNMKKSNRCCLAA</sequence>
<reference evidence="1" key="1">
    <citation type="submission" date="2022-04" db="EMBL/GenBank/DDBJ databases">
        <title>Genome of the entomopathogenic fungus Entomophthora muscae.</title>
        <authorList>
            <person name="Elya C."/>
            <person name="Lovett B.R."/>
            <person name="Lee E."/>
            <person name="Macias A.M."/>
            <person name="Hajek A.E."/>
            <person name="De Bivort B.L."/>
            <person name="Kasson M.T."/>
            <person name="De Fine Licht H.H."/>
            <person name="Stajich J.E."/>
        </authorList>
    </citation>
    <scope>NUCLEOTIDE SEQUENCE</scope>
    <source>
        <strain evidence="1">Berkeley</strain>
    </source>
</reference>
<proteinExistence type="predicted"/>
<keyword evidence="2" id="KW-1185">Reference proteome</keyword>
<comment type="caution">
    <text evidence="1">The sequence shown here is derived from an EMBL/GenBank/DDBJ whole genome shotgun (WGS) entry which is preliminary data.</text>
</comment>
<dbReference type="Proteomes" id="UP001165960">
    <property type="component" value="Unassembled WGS sequence"/>
</dbReference>
<dbReference type="EMBL" id="QTSX02003551">
    <property type="protein sequence ID" value="KAJ9071159.1"/>
    <property type="molecule type" value="Genomic_DNA"/>
</dbReference>
<accession>A0ACC2T9C5</accession>
<organism evidence="1 2">
    <name type="scientific">Entomophthora muscae</name>
    <dbReference type="NCBI Taxonomy" id="34485"/>
    <lineage>
        <taxon>Eukaryota</taxon>
        <taxon>Fungi</taxon>
        <taxon>Fungi incertae sedis</taxon>
        <taxon>Zoopagomycota</taxon>
        <taxon>Entomophthoromycotina</taxon>
        <taxon>Entomophthoromycetes</taxon>
        <taxon>Entomophthorales</taxon>
        <taxon>Entomophthoraceae</taxon>
        <taxon>Entomophthora</taxon>
    </lineage>
</organism>
<gene>
    <name evidence="1" type="ORF">DSO57_1000164</name>
</gene>
<protein>
    <submittedName>
        <fullName evidence="1">Uncharacterized protein</fullName>
    </submittedName>
</protein>
<evidence type="ECO:0000313" key="2">
    <source>
        <dbReference type="Proteomes" id="UP001165960"/>
    </source>
</evidence>
<name>A0ACC2T9C5_9FUNG</name>